<dbReference type="PATRIC" id="fig|1341157.4.peg.641"/>
<gene>
    <name evidence="1" type="ORF">RF007C_03800</name>
</gene>
<sequence length="93" mass="10538">MKQFIRLIIRPLSSITLAAVLIGAGNALISSSQTLKGDNLTAHAAFFCGEGNHKYKYSYSNSYERGGWIFCYDVYTCSKCHTTNQYLREVHHR</sequence>
<evidence type="ECO:0000313" key="1">
    <source>
        <dbReference type="EMBL" id="EWM54589.1"/>
    </source>
</evidence>
<dbReference type="OrthoDB" id="10008096at2"/>
<organism evidence="1 2">
    <name type="scientific">Ruminococcus flavefaciens 007c</name>
    <dbReference type="NCBI Taxonomy" id="1341157"/>
    <lineage>
        <taxon>Bacteria</taxon>
        <taxon>Bacillati</taxon>
        <taxon>Bacillota</taxon>
        <taxon>Clostridia</taxon>
        <taxon>Eubacteriales</taxon>
        <taxon>Oscillospiraceae</taxon>
        <taxon>Ruminococcus</taxon>
    </lineage>
</organism>
<dbReference type="RefSeq" id="WP_037297178.1">
    <property type="nucleotide sequence ID" value="NZ_ATAX01000010.1"/>
</dbReference>
<comment type="caution">
    <text evidence="1">The sequence shown here is derived from an EMBL/GenBank/DDBJ whole genome shotgun (WGS) entry which is preliminary data.</text>
</comment>
<reference evidence="1 2" key="1">
    <citation type="journal article" date="2014" name="PLoS ONE">
        <title>Rumen cellulosomics: divergent fiber-degrading strategies revealed by comparative genome-wide analysis of six ruminococcal strains.</title>
        <authorList>
            <person name="Dassa B."/>
            <person name="Borovok I."/>
            <person name="Ruimy-Israeli V."/>
            <person name="Lamed R."/>
            <person name="Flint H.J."/>
            <person name="Duncan S.H."/>
            <person name="Henrissat B."/>
            <person name="Coutinho P."/>
            <person name="Morrison M."/>
            <person name="Mosoni P."/>
            <person name="Yeoman C.J."/>
            <person name="White B.A."/>
            <person name="Bayer E.A."/>
        </authorList>
    </citation>
    <scope>NUCLEOTIDE SEQUENCE [LARGE SCALE GENOMIC DNA]</scope>
    <source>
        <strain evidence="1 2">007c</strain>
    </source>
</reference>
<dbReference type="EMBL" id="ATAX01000010">
    <property type="protein sequence ID" value="EWM54589.1"/>
    <property type="molecule type" value="Genomic_DNA"/>
</dbReference>
<proteinExistence type="predicted"/>
<protein>
    <submittedName>
        <fullName evidence="1">Uncharacterized protein</fullName>
    </submittedName>
</protein>
<accession>W7UT37</accession>
<evidence type="ECO:0000313" key="2">
    <source>
        <dbReference type="Proteomes" id="UP000019365"/>
    </source>
</evidence>
<dbReference type="AlphaFoldDB" id="W7UT37"/>
<name>W7UT37_RUMFL</name>
<dbReference type="Proteomes" id="UP000019365">
    <property type="component" value="Unassembled WGS sequence"/>
</dbReference>
<keyword evidence="2" id="KW-1185">Reference proteome</keyword>